<dbReference type="GO" id="GO:0005694">
    <property type="term" value="C:chromosome"/>
    <property type="evidence" value="ECO:0007669"/>
    <property type="project" value="InterPro"/>
</dbReference>
<feature type="domain" description="SMC hinge" evidence="10">
    <location>
        <begin position="523"/>
        <end position="636"/>
    </location>
</feature>
<dbReference type="InterPro" id="IPR024704">
    <property type="entry name" value="SMC"/>
</dbReference>
<evidence type="ECO:0000256" key="1">
    <source>
        <dbReference type="ARBA" id="ARBA00004123"/>
    </source>
</evidence>
<evidence type="ECO:0000256" key="7">
    <source>
        <dbReference type="ARBA" id="ARBA00023306"/>
    </source>
</evidence>
<dbReference type="STRING" id="2282107.A0A286ULY2"/>
<keyword evidence="6 8" id="KW-0539">Nucleus</keyword>
<dbReference type="Gene3D" id="1.20.1060.20">
    <property type="match status" value="1"/>
</dbReference>
<dbReference type="FunCoup" id="A0A286ULY2">
    <property type="interactions" value="775"/>
</dbReference>
<evidence type="ECO:0000256" key="6">
    <source>
        <dbReference type="ARBA" id="ARBA00023242"/>
    </source>
</evidence>
<organism evidence="11 12">
    <name type="scientific">Pyrrhoderma noxium</name>
    <dbReference type="NCBI Taxonomy" id="2282107"/>
    <lineage>
        <taxon>Eukaryota</taxon>
        <taxon>Fungi</taxon>
        <taxon>Dikarya</taxon>
        <taxon>Basidiomycota</taxon>
        <taxon>Agaricomycotina</taxon>
        <taxon>Agaricomycetes</taxon>
        <taxon>Hymenochaetales</taxon>
        <taxon>Hymenochaetaceae</taxon>
        <taxon>Pyrrhoderma</taxon>
    </lineage>
</organism>
<dbReference type="InterPro" id="IPR027417">
    <property type="entry name" value="P-loop_NTPase"/>
</dbReference>
<dbReference type="Pfam" id="PF06470">
    <property type="entry name" value="SMC_hinge"/>
    <property type="match status" value="1"/>
</dbReference>
<feature type="coiled-coil region" evidence="9">
    <location>
        <begin position="194"/>
        <end position="344"/>
    </location>
</feature>
<dbReference type="FunFam" id="3.40.50.300:FF:000424">
    <property type="entry name" value="Structural maintenance of chromosomes 3"/>
    <property type="match status" value="1"/>
</dbReference>
<proteinExistence type="inferred from homology"/>
<reference evidence="11 12" key="1">
    <citation type="journal article" date="2017" name="Mol. Ecol.">
        <title>Comparative and population genomic landscape of Phellinus noxius: A hypervariable fungus causing root rot in trees.</title>
        <authorList>
            <person name="Chung C.L."/>
            <person name="Lee T.J."/>
            <person name="Akiba M."/>
            <person name="Lee H.H."/>
            <person name="Kuo T.H."/>
            <person name="Liu D."/>
            <person name="Ke H.M."/>
            <person name="Yokoi T."/>
            <person name="Roa M.B."/>
            <person name="Lu M.J."/>
            <person name="Chang Y.Y."/>
            <person name="Ann P.J."/>
            <person name="Tsai J.N."/>
            <person name="Chen C.Y."/>
            <person name="Tzean S.S."/>
            <person name="Ota Y."/>
            <person name="Hattori T."/>
            <person name="Sahashi N."/>
            <person name="Liou R.F."/>
            <person name="Kikuchi T."/>
            <person name="Tsai I.J."/>
        </authorList>
    </citation>
    <scope>NUCLEOTIDE SEQUENCE [LARGE SCALE GENOMIC DNA]</scope>
    <source>
        <strain evidence="11 12">FFPRI411160</strain>
    </source>
</reference>
<dbReference type="PANTHER" id="PTHR43977">
    <property type="entry name" value="STRUCTURAL MAINTENANCE OF CHROMOSOMES PROTEIN 3"/>
    <property type="match status" value="1"/>
</dbReference>
<sequence>MHIQTLTIQGFKSYRDQTQIEPFSPGHNVVVGRNGSGKSNFFAAIRFVLGDAYTSMSREERQALLHEGVSVSSTLSAYVEIVFTNQPARFPTPNPTVTIRRTIGLKKDEYTLDKKSVSKADIMSLLESAGFSRANPYYIVPQGRITALTNAKDHERLALLKEVAGTKVYEQRRTESLRIMEDTSSKRLKINELLDYIDGRLTELEEEKEELKEYQEKDRERRCLEYALFERELQDVSRALEDLEEERRREIHGVNLQRDAYNGREREMQTLEEEVKQTKHSMTTLSLSKSGYASEINDLVRARTELECLVDDLKLAREKTGGKREELEENLALVMVEIQDKKLELEKVNPDCNLIREQEAEERLRLDEARAHLEMLYEKQGRLSRFRTKAERDQHLNSEISSLKEFKAKQESNLQGVHQDLESSQTALNTLSDQIENVQTRLEDRRDRVRSISEELTKVKEKHSELLERRKELWREDARLTSTTGHAENELRQHERDLASMMDKDTGMGLRSVDRIAERYSLRGVYGPLYRLFEVADKKFNTAVELTAGNSLFHVVVDTDETASRVLDIMLKEKTGRVTFMPLNRLKPRDVAYPNAPDAIPLIEKLQFDPRYEKAFKQVFGKTCVCRDLYIAAAYVRSHNLNTITLDGDKVDRKGSLTGGYHDVRRSRLEAILSVQSWRGKYEADKDTLKEVKTAIASIEQEITQHVGRMQVLTTQREKIQSTRDPLTEEATSLSREYDRLRARIAKDEQDIDELNAEIHGLQVKITDLEKEVKTDMARGLTDDEEYDIARLSKQVEARQTTLVKLGKDKSEIESRKNMLEVELNESLRRRRDELQAKLEFLGETDAGSTFSPEDLEARTRELKTLDKTIIQLRNKATDADKESDKLSSKLQDLRVRLEAMQNQQAEDSRGISRQQKNTERYLAKKQMLLNRKDDCNRNIRDLGVLPEEAFEKYMHENPDRLMKKLHTVNEGLKKFAHVNKKAFEQYNNFTKQRDQLLTRREELEASASSIEDLVRNLDMRKDEAIERTFKQVARNFEEVFEKLVPAGRGRLIIQRRIDQDDENAEDDVEDSQRATVDNYTGVSIKVSFNSKVDEGLRIQQLSGGQKSLVALATVFAIQKCDPAPFYLFDEIDANLDAQYRTAVAAMIHELSTSAQFITTTFRPEMLVNADNFYGVTFNNQKVSSIRSIRREEAQEFVDQEAQAQ</sequence>
<comment type="caution">
    <text evidence="11">The sequence shown here is derived from an EMBL/GenBank/DDBJ whole genome shotgun (WGS) entry which is preliminary data.</text>
</comment>
<dbReference type="InterPro" id="IPR003395">
    <property type="entry name" value="RecF/RecN/SMC_N"/>
</dbReference>
<dbReference type="GO" id="GO:0016887">
    <property type="term" value="F:ATP hydrolysis activity"/>
    <property type="evidence" value="ECO:0007669"/>
    <property type="project" value="InterPro"/>
</dbReference>
<feature type="coiled-coil region" evidence="9">
    <location>
        <begin position="987"/>
        <end position="1021"/>
    </location>
</feature>
<dbReference type="GO" id="GO:0051276">
    <property type="term" value="P:chromosome organization"/>
    <property type="evidence" value="ECO:0007669"/>
    <property type="project" value="InterPro"/>
</dbReference>
<dbReference type="SUPFAM" id="SSF52540">
    <property type="entry name" value="P-loop containing nucleoside triphosphate hydrolases"/>
    <property type="match status" value="1"/>
</dbReference>
<dbReference type="Gene3D" id="1.10.287.1490">
    <property type="match status" value="1"/>
</dbReference>
<dbReference type="Pfam" id="PF02463">
    <property type="entry name" value="SMC_N"/>
    <property type="match status" value="1"/>
</dbReference>
<evidence type="ECO:0000313" key="12">
    <source>
        <dbReference type="Proteomes" id="UP000217199"/>
    </source>
</evidence>
<name>A0A286ULY2_9AGAM</name>
<comment type="subcellular location">
    <subcellularLocation>
        <location evidence="1 8">Nucleus</location>
    </subcellularLocation>
</comment>
<keyword evidence="4" id="KW-0498">Mitosis</keyword>
<dbReference type="InterPro" id="IPR036277">
    <property type="entry name" value="SMC_hinge_sf"/>
</dbReference>
<keyword evidence="12" id="KW-1185">Reference proteome</keyword>
<evidence type="ECO:0000259" key="10">
    <source>
        <dbReference type="SMART" id="SM00968"/>
    </source>
</evidence>
<dbReference type="GO" id="GO:0005524">
    <property type="term" value="F:ATP binding"/>
    <property type="evidence" value="ECO:0007669"/>
    <property type="project" value="InterPro"/>
</dbReference>
<evidence type="ECO:0000256" key="3">
    <source>
        <dbReference type="ARBA" id="ARBA00022618"/>
    </source>
</evidence>
<feature type="coiled-coil region" evidence="9">
    <location>
        <begin position="810"/>
        <end position="904"/>
    </location>
</feature>
<dbReference type="SMART" id="SM00968">
    <property type="entry name" value="SMC_hinge"/>
    <property type="match status" value="1"/>
</dbReference>
<dbReference type="OrthoDB" id="431497at2759"/>
<dbReference type="AlphaFoldDB" id="A0A286ULY2"/>
<dbReference type="EMBL" id="NBII01000003">
    <property type="protein sequence ID" value="PAV20617.1"/>
    <property type="molecule type" value="Genomic_DNA"/>
</dbReference>
<dbReference type="InParanoid" id="A0A286ULY2"/>
<accession>A0A286ULY2</accession>
<evidence type="ECO:0000256" key="8">
    <source>
        <dbReference type="PIRNR" id="PIRNR005719"/>
    </source>
</evidence>
<keyword evidence="3" id="KW-0132">Cell division</keyword>
<dbReference type="SUPFAM" id="SSF75553">
    <property type="entry name" value="Smc hinge domain"/>
    <property type="match status" value="1"/>
</dbReference>
<dbReference type="PIRSF" id="PIRSF005719">
    <property type="entry name" value="SMC"/>
    <property type="match status" value="1"/>
</dbReference>
<comment type="similarity">
    <text evidence="2">Belongs to the SMC family. SMC3 subfamily.</text>
</comment>
<evidence type="ECO:0000256" key="5">
    <source>
        <dbReference type="ARBA" id="ARBA00023054"/>
    </source>
</evidence>
<dbReference type="GO" id="GO:0005634">
    <property type="term" value="C:nucleus"/>
    <property type="evidence" value="ECO:0007669"/>
    <property type="project" value="UniProtKB-SubCell"/>
</dbReference>
<dbReference type="FunFam" id="3.40.50.300:FF:000370">
    <property type="entry name" value="Structural maintenance of chromosomes 3"/>
    <property type="match status" value="1"/>
</dbReference>
<dbReference type="InterPro" id="IPR041741">
    <property type="entry name" value="SMC3_ABC_euk"/>
</dbReference>
<dbReference type="GO" id="GO:0007059">
    <property type="term" value="P:chromosome segregation"/>
    <property type="evidence" value="ECO:0007669"/>
    <property type="project" value="UniProtKB-ARBA"/>
</dbReference>
<evidence type="ECO:0000256" key="9">
    <source>
        <dbReference type="SAM" id="Coils"/>
    </source>
</evidence>
<protein>
    <recommendedName>
        <fullName evidence="8">Structural maintenance of chromosomes protein</fullName>
    </recommendedName>
</protein>
<evidence type="ECO:0000256" key="2">
    <source>
        <dbReference type="ARBA" id="ARBA00005917"/>
    </source>
</evidence>
<feature type="coiled-coil region" evidence="9">
    <location>
        <begin position="731"/>
        <end position="772"/>
    </location>
</feature>
<dbReference type="CDD" id="cd03272">
    <property type="entry name" value="ABC_SMC3_euk"/>
    <property type="match status" value="1"/>
</dbReference>
<dbReference type="InterPro" id="IPR010935">
    <property type="entry name" value="SMC_hinge"/>
</dbReference>
<keyword evidence="7" id="KW-0131">Cell cycle</keyword>
<evidence type="ECO:0000256" key="4">
    <source>
        <dbReference type="ARBA" id="ARBA00022776"/>
    </source>
</evidence>
<dbReference type="Gene3D" id="3.30.70.1620">
    <property type="match status" value="1"/>
</dbReference>
<feature type="coiled-coil region" evidence="9">
    <location>
        <begin position="421"/>
        <end position="504"/>
    </location>
</feature>
<evidence type="ECO:0000313" key="11">
    <source>
        <dbReference type="EMBL" id="PAV20617.1"/>
    </source>
</evidence>
<gene>
    <name evidence="11" type="ORF">PNOK_0324400</name>
</gene>
<dbReference type="Gene3D" id="3.40.50.300">
    <property type="entry name" value="P-loop containing nucleotide triphosphate hydrolases"/>
    <property type="match status" value="2"/>
</dbReference>
<dbReference type="Proteomes" id="UP000217199">
    <property type="component" value="Unassembled WGS sequence"/>
</dbReference>
<keyword evidence="5 9" id="KW-0175">Coiled coil</keyword>
<dbReference type="GO" id="GO:0051301">
    <property type="term" value="P:cell division"/>
    <property type="evidence" value="ECO:0007669"/>
    <property type="project" value="UniProtKB-KW"/>
</dbReference>